<evidence type="ECO:0000313" key="1">
    <source>
        <dbReference type="EMBL" id="MCD1118624.1"/>
    </source>
</evidence>
<sequence>MKFITIKTIAAMSMFVLFSCDKDSCEYVTTQCEPLGNNTEQSGITVVTYNADNPTDFVGAVYDTRNNASAPLGADWAPALGTAVKITKPADWVLSKIGRVFGIAMDKTANVYLAASGVYGQNFMNTPYQNLVPGRIYKATAGTYSTAPFVDLPMSYTSSSGSLNGIGNIAYDKINNQLFASNLDDGKIYRISMTGSILQTYDPWAADSGTPDITIQDERIWGIGVNYESGNVKLYFTRITLPVTTLANRNLYSLTLNSSGAMPSSAPSLEIANLPGVAESITDIEFSADTQKIILAERGDPHNAMAYSYNRSGNSWNSNTQYFVGGFTGKNSAGGVDFAFVGDDKTPVKCEEFIWASGNYLEAISVTSGRVYGLQGIKYSGNILATAPSTDLFIDYNPPIYNFAQKGDIGDVDVFDADLCSCVSK</sequence>
<accession>A0A9Q3V758</accession>
<protein>
    <submittedName>
        <fullName evidence="1">Uncharacterized protein</fullName>
    </submittedName>
</protein>
<reference evidence="1" key="1">
    <citation type="submission" date="2021-11" db="EMBL/GenBank/DDBJ databases">
        <title>Description of novel Chryseobacterium species.</title>
        <authorList>
            <person name="Saticioglu I.B."/>
            <person name="Ay H."/>
            <person name="Altun S."/>
            <person name="Duman M."/>
        </authorList>
    </citation>
    <scope>NUCLEOTIDE SEQUENCE</scope>
    <source>
        <strain evidence="1">C-17</strain>
    </source>
</reference>
<comment type="caution">
    <text evidence="1">The sequence shown here is derived from an EMBL/GenBank/DDBJ whole genome shotgun (WGS) entry which is preliminary data.</text>
</comment>
<organism evidence="1 2">
    <name type="scientific">Chryseobacterium turcicum</name>
    <dbReference type="NCBI Taxonomy" id="2898076"/>
    <lineage>
        <taxon>Bacteria</taxon>
        <taxon>Pseudomonadati</taxon>
        <taxon>Bacteroidota</taxon>
        <taxon>Flavobacteriia</taxon>
        <taxon>Flavobacteriales</taxon>
        <taxon>Weeksellaceae</taxon>
        <taxon>Chryseobacterium group</taxon>
        <taxon>Chryseobacterium</taxon>
    </lineage>
</organism>
<dbReference type="EMBL" id="JAJNAY010000002">
    <property type="protein sequence ID" value="MCD1118624.1"/>
    <property type="molecule type" value="Genomic_DNA"/>
</dbReference>
<proteinExistence type="predicted"/>
<gene>
    <name evidence="1" type="ORF">LO744_17430</name>
</gene>
<evidence type="ECO:0000313" key="2">
    <source>
        <dbReference type="Proteomes" id="UP001108025"/>
    </source>
</evidence>
<name>A0A9Q3V758_9FLAO</name>
<dbReference type="RefSeq" id="WP_230671646.1">
    <property type="nucleotide sequence ID" value="NZ_JAJNAY010000002.1"/>
</dbReference>
<dbReference type="Proteomes" id="UP001108025">
    <property type="component" value="Unassembled WGS sequence"/>
</dbReference>
<dbReference type="PROSITE" id="PS51257">
    <property type="entry name" value="PROKAR_LIPOPROTEIN"/>
    <property type="match status" value="1"/>
</dbReference>
<dbReference type="AlphaFoldDB" id="A0A9Q3V758"/>
<keyword evidence="2" id="KW-1185">Reference proteome</keyword>
<dbReference type="SUPFAM" id="SSF63825">
    <property type="entry name" value="YWTD domain"/>
    <property type="match status" value="1"/>
</dbReference>